<protein>
    <submittedName>
        <fullName evidence="2">Uncharacterized protein</fullName>
    </submittedName>
</protein>
<dbReference type="Proteomes" id="UP000307943">
    <property type="component" value="Unassembled WGS sequence"/>
</dbReference>
<dbReference type="EMBL" id="VDCQ01000010">
    <property type="protein sequence ID" value="TNJ66488.1"/>
    <property type="molecule type" value="Genomic_DNA"/>
</dbReference>
<evidence type="ECO:0000313" key="3">
    <source>
        <dbReference type="Proteomes" id="UP000307943"/>
    </source>
</evidence>
<comment type="caution">
    <text evidence="2">The sequence shown here is derived from an EMBL/GenBank/DDBJ whole genome shotgun (WGS) entry which is preliminary data.</text>
</comment>
<proteinExistence type="predicted"/>
<gene>
    <name evidence="2" type="ORF">FE784_09465</name>
</gene>
<organism evidence="2 3">
    <name type="scientific">Paenibacillus hemerocallicola</name>
    <dbReference type="NCBI Taxonomy" id="1172614"/>
    <lineage>
        <taxon>Bacteria</taxon>
        <taxon>Bacillati</taxon>
        <taxon>Bacillota</taxon>
        <taxon>Bacilli</taxon>
        <taxon>Bacillales</taxon>
        <taxon>Paenibacillaceae</taxon>
        <taxon>Paenibacillus</taxon>
    </lineage>
</organism>
<accession>A0A5C4TBM8</accession>
<name>A0A5C4TBM8_9BACL</name>
<evidence type="ECO:0000256" key="1">
    <source>
        <dbReference type="SAM" id="MobiDB-lite"/>
    </source>
</evidence>
<evidence type="ECO:0000313" key="2">
    <source>
        <dbReference type="EMBL" id="TNJ66488.1"/>
    </source>
</evidence>
<feature type="region of interest" description="Disordered" evidence="1">
    <location>
        <begin position="61"/>
        <end position="86"/>
    </location>
</feature>
<keyword evidence="3" id="KW-1185">Reference proteome</keyword>
<dbReference type="OrthoDB" id="2677436at2"/>
<dbReference type="RefSeq" id="WP_139601953.1">
    <property type="nucleotide sequence ID" value="NZ_VDCQ01000010.1"/>
</dbReference>
<dbReference type="AlphaFoldDB" id="A0A5C4TBM8"/>
<reference evidence="2 3" key="1">
    <citation type="submission" date="2019-05" db="EMBL/GenBank/DDBJ databases">
        <title>We sequenced the genome of Paenibacillus hemerocallicola KCTC 33185 for further insight into its adaptation and study the phylogeny of Paenibacillus.</title>
        <authorList>
            <person name="Narsing Rao M.P."/>
        </authorList>
    </citation>
    <scope>NUCLEOTIDE SEQUENCE [LARGE SCALE GENOMIC DNA]</scope>
    <source>
        <strain evidence="2 3">KCTC 33185</strain>
    </source>
</reference>
<sequence length="302" mass="33814">MFPTTIEYYQNELTQMLEGERYGEAARLLRFLLRCQSDDPQYKEEWQSLLDWLTSTFPDSLGEASGAESGQAERSEDDEEQTEGELFKRHVRGKAANDPQYADKLLAMLDPQAAAEKQMMALEQLAHLDRVTVGGPLKHWLEESRLHPLVQFRGLQALRSVGEKGTVEIRKLGQAMSLPISDTPLRYEQFPAAARNVLERSRQAMEADQPGLADLAETTWRDFLAFLYGTSVYDELLALDDAGTDVWAAALHQTVLETLFGRSDDSEISGLYQGLGGADPKSFHKALQVIKLFMTVSNPGDL</sequence>